<proteinExistence type="predicted"/>
<dbReference type="InterPro" id="IPR017930">
    <property type="entry name" value="Myb_dom"/>
</dbReference>
<dbReference type="CDD" id="cd00167">
    <property type="entry name" value="SANT"/>
    <property type="match status" value="2"/>
</dbReference>
<feature type="compositionally biased region" description="Polar residues" evidence="5">
    <location>
        <begin position="208"/>
        <end position="240"/>
    </location>
</feature>
<feature type="compositionally biased region" description="Low complexity" evidence="5">
    <location>
        <begin position="284"/>
        <end position="329"/>
    </location>
</feature>
<dbReference type="InterPro" id="IPR001005">
    <property type="entry name" value="SANT/Myb"/>
</dbReference>
<evidence type="ECO:0000256" key="2">
    <source>
        <dbReference type="ARBA" id="ARBA00023125"/>
    </source>
</evidence>
<evidence type="ECO:0000256" key="1">
    <source>
        <dbReference type="ARBA" id="ARBA00023015"/>
    </source>
</evidence>
<dbReference type="InterPro" id="IPR009057">
    <property type="entry name" value="Homeodomain-like_sf"/>
</dbReference>
<evidence type="ECO:0000256" key="5">
    <source>
        <dbReference type="SAM" id="MobiDB-lite"/>
    </source>
</evidence>
<feature type="domain" description="Myb-like" evidence="6">
    <location>
        <begin position="81"/>
        <end position="133"/>
    </location>
</feature>
<dbReference type="Pfam" id="PF00249">
    <property type="entry name" value="Myb_DNA-binding"/>
    <property type="match status" value="2"/>
</dbReference>
<dbReference type="SMART" id="SM00717">
    <property type="entry name" value="SANT"/>
    <property type="match status" value="2"/>
</dbReference>
<keyword evidence="9" id="KW-1185">Reference proteome</keyword>
<organism evidence="8 9">
    <name type="scientific">Tritrichomonas musculus</name>
    <dbReference type="NCBI Taxonomy" id="1915356"/>
    <lineage>
        <taxon>Eukaryota</taxon>
        <taxon>Metamonada</taxon>
        <taxon>Parabasalia</taxon>
        <taxon>Tritrichomonadida</taxon>
        <taxon>Tritrichomonadidae</taxon>
        <taxon>Tritrichomonas</taxon>
    </lineage>
</organism>
<sequence>MTDPLVEIALSYAQSSQKAITDNELNELGDIFDRFIKGQIPKSEASFKVEKIIGSANLVDKIDEIIQVSEEPIPNTQGEGNSRPKSKPWTKYEDQRLLAGIHKVGLESWNNVAAFVGNGRTRSQCSQRWNRGLNPKISKTCWSHDEEVKLLEYVEKYGERAWTRIANEFGNRSDVQCRYRYQQLSKDATLLDMDKIPEGPLSCPNVPIPNSSSVAHSPQNISTPKANSLPPSYDNSNSRQSSIFNLSDMMNLPPPIYQNTCFTPMDQSLMQPPMQPMQPPPIPKSKQSSPQQNSPSSPSAMSSSNFPHNFNSNANSNNSPSFVSNSPSPLMQSPKQQLPQIPIMSQMQPFGQQQQQQPLSPLPPDIPNPDNDFSYINNQRLPRMSLPNIDASFFIEY</sequence>
<comment type="caution">
    <text evidence="8">The sequence shown here is derived from an EMBL/GenBank/DDBJ whole genome shotgun (WGS) entry which is preliminary data.</text>
</comment>
<feature type="domain" description="Myb-like" evidence="6">
    <location>
        <begin position="134"/>
        <end position="185"/>
    </location>
</feature>
<evidence type="ECO:0000256" key="4">
    <source>
        <dbReference type="ARBA" id="ARBA00023242"/>
    </source>
</evidence>
<reference evidence="8 9" key="1">
    <citation type="submission" date="2024-04" db="EMBL/GenBank/DDBJ databases">
        <title>Tritrichomonas musculus Genome.</title>
        <authorList>
            <person name="Alves-Ferreira E."/>
            <person name="Grigg M."/>
            <person name="Lorenzi H."/>
            <person name="Galac M."/>
        </authorList>
    </citation>
    <scope>NUCLEOTIDE SEQUENCE [LARGE SCALE GENOMIC DNA]</scope>
    <source>
        <strain evidence="8 9">EAF2021</strain>
    </source>
</reference>
<evidence type="ECO:0000256" key="3">
    <source>
        <dbReference type="ARBA" id="ARBA00023163"/>
    </source>
</evidence>
<dbReference type="InterPro" id="IPR051575">
    <property type="entry name" value="Myb-like_DNA-bd"/>
</dbReference>
<feature type="compositionally biased region" description="Low complexity" evidence="5">
    <location>
        <begin position="348"/>
        <end position="359"/>
    </location>
</feature>
<feature type="region of interest" description="Disordered" evidence="5">
    <location>
        <begin position="257"/>
        <end position="336"/>
    </location>
</feature>
<dbReference type="PROSITE" id="PS50090">
    <property type="entry name" value="MYB_LIKE"/>
    <property type="match status" value="2"/>
</dbReference>
<dbReference type="PANTHER" id="PTHR46621:SF1">
    <property type="entry name" value="SNRNA-ACTIVATING PROTEIN COMPLEX SUBUNIT 4"/>
    <property type="match status" value="1"/>
</dbReference>
<dbReference type="Gene3D" id="1.10.10.60">
    <property type="entry name" value="Homeodomain-like"/>
    <property type="match status" value="2"/>
</dbReference>
<feature type="domain" description="HTH myb-type" evidence="7">
    <location>
        <begin position="134"/>
        <end position="189"/>
    </location>
</feature>
<feature type="domain" description="HTH myb-type" evidence="7">
    <location>
        <begin position="81"/>
        <end position="131"/>
    </location>
</feature>
<feature type="region of interest" description="Disordered" evidence="5">
    <location>
        <begin position="201"/>
        <end position="240"/>
    </location>
</feature>
<keyword evidence="2" id="KW-0238">DNA-binding</keyword>
<dbReference type="SUPFAM" id="SSF46689">
    <property type="entry name" value="Homeodomain-like"/>
    <property type="match status" value="2"/>
</dbReference>
<dbReference type="Proteomes" id="UP001470230">
    <property type="component" value="Unassembled WGS sequence"/>
</dbReference>
<keyword evidence="1" id="KW-0805">Transcription regulation</keyword>
<evidence type="ECO:0008006" key="10">
    <source>
        <dbReference type="Google" id="ProtNLM"/>
    </source>
</evidence>
<protein>
    <recommendedName>
        <fullName evidence="10">Myb-like DNA-binding domain containing protein</fullName>
    </recommendedName>
</protein>
<keyword evidence="3" id="KW-0804">Transcription</keyword>
<dbReference type="EMBL" id="JAPFFF010000006">
    <property type="protein sequence ID" value="KAK8887945.1"/>
    <property type="molecule type" value="Genomic_DNA"/>
</dbReference>
<feature type="region of interest" description="Disordered" evidence="5">
    <location>
        <begin position="348"/>
        <end position="368"/>
    </location>
</feature>
<gene>
    <name evidence="8" type="ORF">M9Y10_039004</name>
</gene>
<evidence type="ECO:0000313" key="9">
    <source>
        <dbReference type="Proteomes" id="UP001470230"/>
    </source>
</evidence>
<dbReference type="PANTHER" id="PTHR46621">
    <property type="entry name" value="SNRNA-ACTIVATING PROTEIN COMPLEX SUBUNIT 4"/>
    <property type="match status" value="1"/>
</dbReference>
<name>A0ABR2KD54_9EUKA</name>
<evidence type="ECO:0000313" key="8">
    <source>
        <dbReference type="EMBL" id="KAK8887945.1"/>
    </source>
</evidence>
<evidence type="ECO:0000259" key="6">
    <source>
        <dbReference type="PROSITE" id="PS50090"/>
    </source>
</evidence>
<evidence type="ECO:0000259" key="7">
    <source>
        <dbReference type="PROSITE" id="PS51294"/>
    </source>
</evidence>
<keyword evidence="4" id="KW-0539">Nucleus</keyword>
<feature type="region of interest" description="Disordered" evidence="5">
    <location>
        <begin position="70"/>
        <end position="89"/>
    </location>
</feature>
<accession>A0ABR2KD54</accession>
<feature type="compositionally biased region" description="Pro residues" evidence="5">
    <location>
        <begin position="273"/>
        <end position="283"/>
    </location>
</feature>
<dbReference type="PROSITE" id="PS51294">
    <property type="entry name" value="HTH_MYB"/>
    <property type="match status" value="2"/>
</dbReference>